<dbReference type="InterPro" id="IPR011009">
    <property type="entry name" value="Kinase-like_dom_sf"/>
</dbReference>
<keyword evidence="1" id="KW-0808">Transferase</keyword>
<dbReference type="GO" id="GO:0004674">
    <property type="term" value="F:protein serine/threonine kinase activity"/>
    <property type="evidence" value="ECO:0007669"/>
    <property type="project" value="TreeGrafter"/>
</dbReference>
<organism evidence="6 7">
    <name type="scientific">Rhizophagus irregularis</name>
    <dbReference type="NCBI Taxonomy" id="588596"/>
    <lineage>
        <taxon>Eukaryota</taxon>
        <taxon>Fungi</taxon>
        <taxon>Fungi incertae sedis</taxon>
        <taxon>Mucoromycota</taxon>
        <taxon>Glomeromycotina</taxon>
        <taxon>Glomeromycetes</taxon>
        <taxon>Glomerales</taxon>
        <taxon>Glomeraceae</taxon>
        <taxon>Rhizophagus</taxon>
    </lineage>
</organism>
<dbReference type="VEuPathDB" id="FungiDB:RhiirA1_471799"/>
<dbReference type="InterPro" id="IPR001245">
    <property type="entry name" value="Ser-Thr/Tyr_kinase_cat_dom"/>
</dbReference>
<evidence type="ECO:0000313" key="7">
    <source>
        <dbReference type="Proteomes" id="UP000234323"/>
    </source>
</evidence>
<dbReference type="AlphaFoldDB" id="A0A2I1GFZ8"/>
<reference evidence="6 7" key="1">
    <citation type="submission" date="2015-10" db="EMBL/GenBank/DDBJ databases">
        <title>Genome analyses suggest a sexual origin of heterokaryosis in a supposedly ancient asexual fungus.</title>
        <authorList>
            <person name="Ropars J."/>
            <person name="Sedzielewska K."/>
            <person name="Noel J."/>
            <person name="Charron P."/>
            <person name="Farinelli L."/>
            <person name="Marton T."/>
            <person name="Kruger M."/>
            <person name="Pelin A."/>
            <person name="Brachmann A."/>
            <person name="Corradi N."/>
        </authorList>
    </citation>
    <scope>NUCLEOTIDE SEQUENCE [LARGE SCALE GENOMIC DNA]</scope>
    <source>
        <strain evidence="6 7">A4</strain>
    </source>
</reference>
<dbReference type="PROSITE" id="PS50011">
    <property type="entry name" value="PROTEIN_KINASE_DOM"/>
    <property type="match status" value="1"/>
</dbReference>
<keyword evidence="2" id="KW-0547">Nucleotide-binding</keyword>
<dbReference type="VEuPathDB" id="FungiDB:FUN_025508"/>
<evidence type="ECO:0000256" key="2">
    <source>
        <dbReference type="ARBA" id="ARBA00022741"/>
    </source>
</evidence>
<feature type="domain" description="Protein kinase" evidence="5">
    <location>
        <begin position="73"/>
        <end position="349"/>
    </location>
</feature>
<dbReference type="SUPFAM" id="SSF56112">
    <property type="entry name" value="Protein kinase-like (PK-like)"/>
    <property type="match status" value="1"/>
</dbReference>
<evidence type="ECO:0000256" key="3">
    <source>
        <dbReference type="ARBA" id="ARBA00022777"/>
    </source>
</evidence>
<evidence type="ECO:0000313" key="6">
    <source>
        <dbReference type="EMBL" id="PKY45530.1"/>
    </source>
</evidence>
<dbReference type="VEuPathDB" id="FungiDB:RhiirFUN_024891"/>
<dbReference type="PANTHER" id="PTHR44329:SF288">
    <property type="entry name" value="MITOGEN-ACTIVATED PROTEIN KINASE KINASE KINASE 20"/>
    <property type="match status" value="1"/>
</dbReference>
<protein>
    <submittedName>
        <fullName evidence="6">Kinase-like protein</fullName>
    </submittedName>
</protein>
<gene>
    <name evidence="6" type="ORF">RhiirA4_517013</name>
</gene>
<proteinExistence type="predicted"/>
<keyword evidence="7" id="KW-1185">Reference proteome</keyword>
<evidence type="ECO:0000256" key="1">
    <source>
        <dbReference type="ARBA" id="ARBA00022679"/>
    </source>
</evidence>
<accession>A0A2I1GFZ8</accession>
<evidence type="ECO:0000256" key="4">
    <source>
        <dbReference type="ARBA" id="ARBA00022840"/>
    </source>
</evidence>
<dbReference type="PRINTS" id="PR00109">
    <property type="entry name" value="TYRKINASE"/>
</dbReference>
<dbReference type="EMBL" id="LLXI01000392">
    <property type="protein sequence ID" value="PKY45530.1"/>
    <property type="molecule type" value="Genomic_DNA"/>
</dbReference>
<dbReference type="InterPro" id="IPR000719">
    <property type="entry name" value="Prot_kinase_dom"/>
</dbReference>
<dbReference type="GO" id="GO:0005524">
    <property type="term" value="F:ATP binding"/>
    <property type="evidence" value="ECO:0007669"/>
    <property type="project" value="UniProtKB-KW"/>
</dbReference>
<name>A0A2I1GFZ8_9GLOM</name>
<dbReference type="InterPro" id="IPR051681">
    <property type="entry name" value="Ser/Thr_Kinases-Pseudokinases"/>
</dbReference>
<comment type="caution">
    <text evidence="6">The sequence shown here is derived from an EMBL/GenBank/DDBJ whole genome shotgun (WGS) entry which is preliminary data.</text>
</comment>
<dbReference type="Proteomes" id="UP000234323">
    <property type="component" value="Unassembled WGS sequence"/>
</dbReference>
<keyword evidence="4" id="KW-0067">ATP-binding</keyword>
<dbReference type="Pfam" id="PF07714">
    <property type="entry name" value="PK_Tyr_Ser-Thr"/>
    <property type="match status" value="1"/>
</dbReference>
<sequence>MSGSRMTYDKCVECARQRTTVAWCNNCDIAFLKDNFRNWSSENSKIDELIKYTQLNAKESMDYLEWIDFDQFELIENIDKRGAFSTIYSAIWMEGPRWNLDEEAEIWTRTGPIKVALKHLDNSQNMSQEFINQLYRYYKCLQNGALADCFGITKDPKSCYYTFVLGYYKNGNLYSFLDKSMGVLCWRDIIDMLRSISAGLNFIHENNLIHGHLHGGNVLIENKANSIDAKIADTGLHGPVDKQISTQIYGVIPFVAPEIFDGSTPTKESDIYSFGMIMWMLSAGVRPYRDRPHDSELVQQICSGLRPRIIDGTPRVFYELMQQCLNASPSNRPTASHIFECLGKQNPNTGFNNNILSPC</sequence>
<dbReference type="PANTHER" id="PTHR44329">
    <property type="entry name" value="SERINE/THREONINE-PROTEIN KINASE TNNI3K-RELATED"/>
    <property type="match status" value="1"/>
</dbReference>
<dbReference type="Gene3D" id="1.10.510.10">
    <property type="entry name" value="Transferase(Phosphotransferase) domain 1"/>
    <property type="match status" value="1"/>
</dbReference>
<evidence type="ECO:0000259" key="5">
    <source>
        <dbReference type="PROSITE" id="PS50011"/>
    </source>
</evidence>
<keyword evidence="3 6" id="KW-0418">Kinase</keyword>